<feature type="region of interest" description="Disordered" evidence="1">
    <location>
        <begin position="17"/>
        <end position="70"/>
    </location>
</feature>
<evidence type="ECO:0000256" key="1">
    <source>
        <dbReference type="SAM" id="MobiDB-lite"/>
    </source>
</evidence>
<dbReference type="Proteomes" id="UP000887566">
    <property type="component" value="Unplaced"/>
</dbReference>
<sequence length="85" mass="9385">MSGHAFNSDSEILAKLGIISDGPSTSSSPRRTFRPSPPEQRPGSGASFEEVRIDDWTPIGPRSISDFSDDDEFEVGFDDFNSREF</sequence>
<organism evidence="2 3">
    <name type="scientific">Plectus sambesii</name>
    <dbReference type="NCBI Taxonomy" id="2011161"/>
    <lineage>
        <taxon>Eukaryota</taxon>
        <taxon>Metazoa</taxon>
        <taxon>Ecdysozoa</taxon>
        <taxon>Nematoda</taxon>
        <taxon>Chromadorea</taxon>
        <taxon>Plectida</taxon>
        <taxon>Plectina</taxon>
        <taxon>Plectoidea</taxon>
        <taxon>Plectidae</taxon>
        <taxon>Plectus</taxon>
    </lineage>
</organism>
<protein>
    <submittedName>
        <fullName evidence="3">Uncharacterized protein</fullName>
    </submittedName>
</protein>
<dbReference type="WBParaSite" id="PSAMB.scaffold4773size13576.g25140.t1">
    <property type="protein sequence ID" value="PSAMB.scaffold4773size13576.g25140.t1"/>
    <property type="gene ID" value="PSAMB.scaffold4773size13576.g25140"/>
</dbReference>
<name>A0A914WMY8_9BILA</name>
<evidence type="ECO:0000313" key="2">
    <source>
        <dbReference type="Proteomes" id="UP000887566"/>
    </source>
</evidence>
<dbReference type="AlphaFoldDB" id="A0A914WMY8"/>
<proteinExistence type="predicted"/>
<evidence type="ECO:0000313" key="3">
    <source>
        <dbReference type="WBParaSite" id="PSAMB.scaffold4773size13576.g25140.t1"/>
    </source>
</evidence>
<keyword evidence="2" id="KW-1185">Reference proteome</keyword>
<reference evidence="3" key="1">
    <citation type="submission" date="2022-11" db="UniProtKB">
        <authorList>
            <consortium name="WormBaseParasite"/>
        </authorList>
    </citation>
    <scope>IDENTIFICATION</scope>
</reference>
<accession>A0A914WMY8</accession>